<dbReference type="GO" id="GO:0006412">
    <property type="term" value="P:translation"/>
    <property type="evidence" value="ECO:0007669"/>
    <property type="project" value="InterPro"/>
</dbReference>
<keyword evidence="3" id="KW-0687">Ribonucleoprotein</keyword>
<comment type="caution">
    <text evidence="6">The sequence shown here is derived from an EMBL/GenBank/DDBJ whole genome shotgun (WGS) entry which is preliminary data.</text>
</comment>
<dbReference type="GO" id="GO:0005840">
    <property type="term" value="C:ribosome"/>
    <property type="evidence" value="ECO:0007669"/>
    <property type="project" value="UniProtKB-KW"/>
</dbReference>
<evidence type="ECO:0000313" key="6">
    <source>
        <dbReference type="EMBL" id="KAG8511431.1"/>
    </source>
</evidence>
<dbReference type="EMBL" id="JAGFMF010011830">
    <property type="protein sequence ID" value="KAG8511431.1"/>
    <property type="molecule type" value="Genomic_DNA"/>
</dbReference>
<dbReference type="GO" id="GO:0003735">
    <property type="term" value="F:structural constituent of ribosome"/>
    <property type="evidence" value="ECO:0007669"/>
    <property type="project" value="InterPro"/>
</dbReference>
<comment type="similarity">
    <text evidence="1">Belongs to the eukaryotic ribosomal protein eS6 family.</text>
</comment>
<dbReference type="Gene3D" id="1.20.5.2650">
    <property type="match status" value="1"/>
</dbReference>
<dbReference type="OrthoDB" id="10598386at2759"/>
<evidence type="ECO:0000256" key="2">
    <source>
        <dbReference type="ARBA" id="ARBA00022980"/>
    </source>
</evidence>
<dbReference type="AlphaFoldDB" id="A0A8J6DKD8"/>
<name>A0A8J6DKD8_GALPY</name>
<keyword evidence="7" id="KW-1185">Reference proteome</keyword>
<dbReference type="GO" id="GO:1990904">
    <property type="term" value="C:ribonucleoprotein complex"/>
    <property type="evidence" value="ECO:0007669"/>
    <property type="project" value="UniProtKB-KW"/>
</dbReference>
<accession>A0A8J6DKD8</accession>
<sequence length="207" mass="24135">AARNSMKWTRNTSFFSFMRHVWPQRLLLMLWVRNGRLMWSESVVETIVSHKAGVLAQSWVHLLLSKGHYCYRSRRTGERKGKSGLYCECQAKCSQLGHYKKGREGHSYCASLPKELAESTNFNFFKEDDVLQYVVRKPLHKESKKPRTKSTQDPASCNSTCPQQKHQHITLKKECTKKECANLLAKRMKAKEDCQKMEAIFFESFHV</sequence>
<evidence type="ECO:0000256" key="1">
    <source>
        <dbReference type="ARBA" id="ARBA00009312"/>
    </source>
</evidence>
<evidence type="ECO:0000256" key="3">
    <source>
        <dbReference type="ARBA" id="ARBA00023274"/>
    </source>
</evidence>
<dbReference type="InterPro" id="IPR001377">
    <property type="entry name" value="Ribosomal_eS6"/>
</dbReference>
<evidence type="ECO:0000256" key="4">
    <source>
        <dbReference type="ARBA" id="ARBA00035278"/>
    </source>
</evidence>
<organism evidence="6 7">
    <name type="scientific">Galemys pyrenaicus</name>
    <name type="common">Iberian desman</name>
    <name type="synonym">Pyrenean desman</name>
    <dbReference type="NCBI Taxonomy" id="202257"/>
    <lineage>
        <taxon>Eukaryota</taxon>
        <taxon>Metazoa</taxon>
        <taxon>Chordata</taxon>
        <taxon>Craniata</taxon>
        <taxon>Vertebrata</taxon>
        <taxon>Euteleostomi</taxon>
        <taxon>Mammalia</taxon>
        <taxon>Eutheria</taxon>
        <taxon>Laurasiatheria</taxon>
        <taxon>Eulipotyphla</taxon>
        <taxon>Talpidae</taxon>
        <taxon>Galemys</taxon>
    </lineage>
</organism>
<dbReference type="Proteomes" id="UP000700334">
    <property type="component" value="Unassembled WGS sequence"/>
</dbReference>
<gene>
    <name evidence="6" type="ORF">J0S82_008655</name>
</gene>
<evidence type="ECO:0000256" key="5">
    <source>
        <dbReference type="ARBA" id="ARBA00035403"/>
    </source>
</evidence>
<dbReference type="PANTHER" id="PTHR11502">
    <property type="entry name" value="40S RIBOSOMAL PROTEIN S6"/>
    <property type="match status" value="1"/>
</dbReference>
<feature type="non-terminal residue" evidence="6">
    <location>
        <position position="1"/>
    </location>
</feature>
<keyword evidence="2 6" id="KW-0689">Ribosomal protein</keyword>
<reference evidence="6" key="1">
    <citation type="journal article" date="2021" name="Evol. Appl.">
        <title>The genome of the Pyrenean desman and the effects of bottlenecks and inbreeding on the genomic landscape of an endangered species.</title>
        <authorList>
            <person name="Escoda L."/>
            <person name="Castresana J."/>
        </authorList>
    </citation>
    <scope>NUCLEOTIDE SEQUENCE</scope>
    <source>
        <strain evidence="6">IBE-C5619</strain>
    </source>
</reference>
<proteinExistence type="inferred from homology"/>
<evidence type="ECO:0000313" key="7">
    <source>
        <dbReference type="Proteomes" id="UP000700334"/>
    </source>
</evidence>
<protein>
    <recommendedName>
        <fullName evidence="4">Small ribosomal subunit protein eS6</fullName>
    </recommendedName>
    <alternativeName>
        <fullName evidence="5">40S ribosomal protein S6</fullName>
    </alternativeName>
</protein>